<dbReference type="AlphaFoldDB" id="A0A2R6WRZ6"/>
<gene>
    <name evidence="3" type="ORF">MARPO_0062s0052</name>
</gene>
<evidence type="ECO:0000313" key="4">
    <source>
        <dbReference type="Proteomes" id="UP000244005"/>
    </source>
</evidence>
<dbReference type="Proteomes" id="UP000244005">
    <property type="component" value="Unassembled WGS sequence"/>
</dbReference>
<dbReference type="Gramene" id="Mp7g04740.1">
    <property type="protein sequence ID" value="Mp7g04740.1.cds1"/>
    <property type="gene ID" value="Mp7g04740"/>
</dbReference>
<feature type="region of interest" description="Disordered" evidence="1">
    <location>
        <begin position="76"/>
        <end position="104"/>
    </location>
</feature>
<feature type="signal peptide" evidence="2">
    <location>
        <begin position="1"/>
        <end position="23"/>
    </location>
</feature>
<proteinExistence type="predicted"/>
<keyword evidence="4" id="KW-1185">Reference proteome</keyword>
<evidence type="ECO:0000256" key="2">
    <source>
        <dbReference type="SAM" id="SignalP"/>
    </source>
</evidence>
<sequence length="104" mass="11708">MSTFCTRSVSLCRFLCMMTLVNGSIVQSRILEAHSLSLAPRVGKEMKTDLNSQIPLYSNLHLQKVPIAVRQLRGRLPSSPSNINHSEAAPPPKVDPRKRFDRHE</sequence>
<accession>A0A2R6WRZ6</accession>
<feature type="chain" id="PRO_5015340895" evidence="2">
    <location>
        <begin position="24"/>
        <end position="104"/>
    </location>
</feature>
<feature type="compositionally biased region" description="Basic and acidic residues" evidence="1">
    <location>
        <begin position="94"/>
        <end position="104"/>
    </location>
</feature>
<dbReference type="EMBL" id="KZ772734">
    <property type="protein sequence ID" value="PTQ36631.1"/>
    <property type="molecule type" value="Genomic_DNA"/>
</dbReference>
<reference evidence="4" key="1">
    <citation type="journal article" date="2017" name="Cell">
        <title>Insights into land plant evolution garnered from the Marchantia polymorpha genome.</title>
        <authorList>
            <person name="Bowman J.L."/>
            <person name="Kohchi T."/>
            <person name="Yamato K.T."/>
            <person name="Jenkins J."/>
            <person name="Shu S."/>
            <person name="Ishizaki K."/>
            <person name="Yamaoka S."/>
            <person name="Nishihama R."/>
            <person name="Nakamura Y."/>
            <person name="Berger F."/>
            <person name="Adam C."/>
            <person name="Aki S.S."/>
            <person name="Althoff F."/>
            <person name="Araki T."/>
            <person name="Arteaga-Vazquez M.A."/>
            <person name="Balasubrmanian S."/>
            <person name="Barry K."/>
            <person name="Bauer D."/>
            <person name="Boehm C.R."/>
            <person name="Briginshaw L."/>
            <person name="Caballero-Perez J."/>
            <person name="Catarino B."/>
            <person name="Chen F."/>
            <person name="Chiyoda S."/>
            <person name="Chovatia M."/>
            <person name="Davies K.M."/>
            <person name="Delmans M."/>
            <person name="Demura T."/>
            <person name="Dierschke T."/>
            <person name="Dolan L."/>
            <person name="Dorantes-Acosta A.E."/>
            <person name="Eklund D.M."/>
            <person name="Florent S.N."/>
            <person name="Flores-Sandoval E."/>
            <person name="Fujiyama A."/>
            <person name="Fukuzawa H."/>
            <person name="Galik B."/>
            <person name="Grimanelli D."/>
            <person name="Grimwood J."/>
            <person name="Grossniklaus U."/>
            <person name="Hamada T."/>
            <person name="Haseloff J."/>
            <person name="Hetherington A.J."/>
            <person name="Higo A."/>
            <person name="Hirakawa Y."/>
            <person name="Hundley H.N."/>
            <person name="Ikeda Y."/>
            <person name="Inoue K."/>
            <person name="Inoue S.I."/>
            <person name="Ishida S."/>
            <person name="Jia Q."/>
            <person name="Kakita M."/>
            <person name="Kanazawa T."/>
            <person name="Kawai Y."/>
            <person name="Kawashima T."/>
            <person name="Kennedy M."/>
            <person name="Kinose K."/>
            <person name="Kinoshita T."/>
            <person name="Kohara Y."/>
            <person name="Koide E."/>
            <person name="Komatsu K."/>
            <person name="Kopischke S."/>
            <person name="Kubo M."/>
            <person name="Kyozuka J."/>
            <person name="Lagercrantz U."/>
            <person name="Lin S.S."/>
            <person name="Lindquist E."/>
            <person name="Lipzen A.M."/>
            <person name="Lu C.W."/>
            <person name="De Luna E."/>
            <person name="Martienssen R.A."/>
            <person name="Minamino N."/>
            <person name="Mizutani M."/>
            <person name="Mizutani M."/>
            <person name="Mochizuki N."/>
            <person name="Monte I."/>
            <person name="Mosher R."/>
            <person name="Nagasaki H."/>
            <person name="Nakagami H."/>
            <person name="Naramoto S."/>
            <person name="Nishitani K."/>
            <person name="Ohtani M."/>
            <person name="Okamoto T."/>
            <person name="Okumura M."/>
            <person name="Phillips J."/>
            <person name="Pollak B."/>
            <person name="Reinders A."/>
            <person name="Rovekamp M."/>
            <person name="Sano R."/>
            <person name="Sawa S."/>
            <person name="Schmid M.W."/>
            <person name="Shirakawa M."/>
            <person name="Solano R."/>
            <person name="Spunde A."/>
            <person name="Suetsugu N."/>
            <person name="Sugano S."/>
            <person name="Sugiyama A."/>
            <person name="Sun R."/>
            <person name="Suzuki Y."/>
            <person name="Takenaka M."/>
            <person name="Takezawa D."/>
            <person name="Tomogane H."/>
            <person name="Tsuzuki M."/>
            <person name="Ueda T."/>
            <person name="Umeda M."/>
            <person name="Ward J.M."/>
            <person name="Watanabe Y."/>
            <person name="Yazaki K."/>
            <person name="Yokoyama R."/>
            <person name="Yoshitake Y."/>
            <person name="Yotsui I."/>
            <person name="Zachgo S."/>
            <person name="Schmutz J."/>
        </authorList>
    </citation>
    <scope>NUCLEOTIDE SEQUENCE [LARGE SCALE GENOMIC DNA]</scope>
    <source>
        <strain evidence="4">Tak-1</strain>
    </source>
</reference>
<protein>
    <submittedName>
        <fullName evidence="3">Uncharacterized protein</fullName>
    </submittedName>
</protein>
<evidence type="ECO:0000313" key="3">
    <source>
        <dbReference type="EMBL" id="PTQ36631.1"/>
    </source>
</evidence>
<name>A0A2R6WRZ6_MARPO</name>
<keyword evidence="2" id="KW-0732">Signal</keyword>
<organism evidence="3 4">
    <name type="scientific">Marchantia polymorpha</name>
    <name type="common">Common liverwort</name>
    <name type="synonym">Marchantia aquatica</name>
    <dbReference type="NCBI Taxonomy" id="3197"/>
    <lineage>
        <taxon>Eukaryota</taxon>
        <taxon>Viridiplantae</taxon>
        <taxon>Streptophyta</taxon>
        <taxon>Embryophyta</taxon>
        <taxon>Marchantiophyta</taxon>
        <taxon>Marchantiopsida</taxon>
        <taxon>Marchantiidae</taxon>
        <taxon>Marchantiales</taxon>
        <taxon>Marchantiaceae</taxon>
        <taxon>Marchantia</taxon>
    </lineage>
</organism>
<evidence type="ECO:0000256" key="1">
    <source>
        <dbReference type="SAM" id="MobiDB-lite"/>
    </source>
</evidence>